<evidence type="ECO:0000313" key="2">
    <source>
        <dbReference type="Proteomes" id="UP000195918"/>
    </source>
</evidence>
<gene>
    <name evidence="1" type="ORF">FM121_08990</name>
</gene>
<evidence type="ECO:0000313" key="1">
    <source>
        <dbReference type="EMBL" id="SLM86212.1"/>
    </source>
</evidence>
<dbReference type="EMBL" id="FWFD01000013">
    <property type="protein sequence ID" value="SLM86212.1"/>
    <property type="molecule type" value="Genomic_DNA"/>
</dbReference>
<accession>A0A1X6WPQ0</accession>
<organism evidence="1 2">
    <name type="scientific">Vagococcus fluvialis bH819</name>
    <dbReference type="NCBI Taxonomy" id="1255619"/>
    <lineage>
        <taxon>Bacteria</taxon>
        <taxon>Bacillati</taxon>
        <taxon>Bacillota</taxon>
        <taxon>Bacilli</taxon>
        <taxon>Lactobacillales</taxon>
        <taxon>Enterococcaceae</taxon>
        <taxon>Vagococcus</taxon>
    </lineage>
</organism>
<protein>
    <submittedName>
        <fullName evidence="1">Uncharacterized protein</fullName>
    </submittedName>
</protein>
<reference evidence="2" key="1">
    <citation type="submission" date="2017-02" db="EMBL/GenBank/DDBJ databases">
        <authorList>
            <person name="Dridi B."/>
        </authorList>
    </citation>
    <scope>NUCLEOTIDE SEQUENCE [LARGE SCALE GENOMIC DNA]</scope>
    <source>
        <strain evidence="2">bH819</strain>
    </source>
</reference>
<dbReference type="AlphaFoldDB" id="A0A1X6WPQ0"/>
<proteinExistence type="predicted"/>
<keyword evidence="2" id="KW-1185">Reference proteome</keyword>
<sequence>MAVLTESDVRNRLKKERLTEMIITKGTIVTPSAKSFLNDKGISVVFESEEIKIDESVERESAKKIEVKETDIVNEPSFILKKNRIQWSLLKVEFIKFQQNLTEEKAVDFQDSLSLILKIIDDVILGIGQTNWINTGYLSCEEQTKELEVSVEMSDYQLDLYRLMLLCEDACCELVESYRDRFGICTREDLLELEVKFPLFIKSLI</sequence>
<name>A0A1X6WPQ0_9ENTE</name>
<dbReference type="Proteomes" id="UP000195918">
    <property type="component" value="Unassembled WGS sequence"/>
</dbReference>